<dbReference type="Allergome" id="558">
    <property type="allergen name" value="Phl p 5"/>
</dbReference>
<dbReference type="Gene3D" id="1.20.120.320">
    <property type="entry name" value="Group V grass pollen allergen"/>
    <property type="match status" value="2"/>
</dbReference>
<evidence type="ECO:0000259" key="3">
    <source>
        <dbReference type="Pfam" id="PF01620"/>
    </source>
</evidence>
<reference evidence="4" key="2">
    <citation type="submission" date="1998-05" db="EMBL/GenBank/DDBJ databases">
        <title>Investigation of different recombinant isoforms of grass group-V allergens of timothy grass (Phleum pratense).</title>
        <authorList>
            <person name="Gehlhar K."/>
            <person name="Bufe A."/>
            <person name="Petersen A."/>
            <person name="Schramm G."/>
            <person name="Becker W.M."/>
            <person name="Schlaak M."/>
        </authorList>
    </citation>
    <scope>NUCLEOTIDE SEQUENCE</scope>
    <source>
        <tissue evidence="4">Pollen</tissue>
    </source>
</reference>
<evidence type="ECO:0000256" key="2">
    <source>
        <dbReference type="SAM" id="SignalP"/>
    </source>
</evidence>
<evidence type="ECO:0000313" key="4">
    <source>
        <dbReference type="EMBL" id="AAC25994.1"/>
    </source>
</evidence>
<comment type="similarity">
    <text evidence="1">Belongs to the Poa p IX/Phl p VI allergen family.</text>
</comment>
<dbReference type="SUPFAM" id="SSF81736">
    <property type="entry name" value="Group V grass pollen allergen"/>
    <property type="match status" value="2"/>
</dbReference>
<dbReference type="Pfam" id="PF01620">
    <property type="entry name" value="Pollen_allerg_2"/>
    <property type="match status" value="2"/>
</dbReference>
<reference evidence="4" key="1">
    <citation type="journal article" date="1997" name="Eur. J. Biochem.">
        <title>Investigation of different recombinant isoforms of grass group-V allergens (timothy grass pollen) isolated by low-stringency cDNA hybridization--antibody binding capacity and allergenic activity.</title>
        <authorList>
            <person name="Gehlhar K."/>
            <person name="Petersen A."/>
            <person name="Schramm G."/>
            <person name="Becker W.M."/>
            <person name="Schlaak M."/>
            <person name="Bufe A."/>
        </authorList>
    </citation>
    <scope>NUCLEOTIDE SEQUENCE</scope>
    <source>
        <tissue evidence="4">Pollen</tissue>
    </source>
</reference>
<proteinExistence type="evidence at transcript level"/>
<feature type="domain" description="Pollen allergen Poa p IX/Phl p VI" evidence="3">
    <location>
        <begin position="36"/>
        <end position="174"/>
    </location>
</feature>
<dbReference type="EMBL" id="AF069470">
    <property type="protein sequence ID" value="AAC25994.1"/>
    <property type="molecule type" value="mRNA"/>
</dbReference>
<dbReference type="InterPro" id="IPR002914">
    <property type="entry name" value="Poa_pIX/Phl_pVI"/>
</dbReference>
<dbReference type="Allergome" id="561">
    <property type="allergen name" value="Phl p 5.0103"/>
</dbReference>
<feature type="chain" id="PRO_5004160467" evidence="2">
    <location>
        <begin position="26"/>
        <end position="312"/>
    </location>
</feature>
<dbReference type="AlphaFoldDB" id="O81341"/>
<sequence>MAVHQYTVALFLAVALVAGPAGSYAADLGYGPATPAAPAAGYTPATPAAPAGAEPAGKATTEEQKLIEKINAGFKAALAAAAGVPPADKYRTFVATFGAASNKAFAEGLSGEPKGAAESSSKAALTSKLDAAYKLAYKTAEGATPEAKYDAYVATVSEALRIIAGTLEVHAVKPAAEEVKVIPAGELQVIEKVDAAFKVAATAANAAPANDKFTVFEAAFNDAIKASTGGAYESYKFIPALEAAVKQAYAATVATAPEVKYTVFETALKKAITAMSEAQKAAKPAAAATATATAAVGAATGAATAATGGYKV</sequence>
<keyword evidence="2" id="KW-0732">Signal</keyword>
<protein>
    <submittedName>
        <fullName evidence="4">Group V allergen Phl p 5.0103</fullName>
    </submittedName>
</protein>
<dbReference type="PRINTS" id="PR00833">
    <property type="entry name" value="POAALLERGEN"/>
</dbReference>
<name>O81341_PHLPR</name>
<organism evidence="4">
    <name type="scientific">Phleum pratense</name>
    <name type="common">Common timothy</name>
    <dbReference type="NCBI Taxonomy" id="15957"/>
    <lineage>
        <taxon>Eukaryota</taxon>
        <taxon>Viridiplantae</taxon>
        <taxon>Streptophyta</taxon>
        <taxon>Embryophyta</taxon>
        <taxon>Tracheophyta</taxon>
        <taxon>Spermatophyta</taxon>
        <taxon>Magnoliopsida</taxon>
        <taxon>Liliopsida</taxon>
        <taxon>Poales</taxon>
        <taxon>Poaceae</taxon>
        <taxon>BOP clade</taxon>
        <taxon>Pooideae</taxon>
        <taxon>Poodae</taxon>
        <taxon>Poeae</taxon>
        <taxon>Poeae Chloroplast Group 2 (Poeae type)</taxon>
        <taxon>Poodinae</taxon>
        <taxon>Phleinae</taxon>
        <taxon>Phleum</taxon>
    </lineage>
</organism>
<accession>O81341</accession>
<feature type="signal peptide" evidence="2">
    <location>
        <begin position="1"/>
        <end position="25"/>
    </location>
</feature>
<dbReference type="InterPro" id="IPR035506">
    <property type="entry name" value="Pollen_allergen/Os"/>
</dbReference>
<evidence type="ECO:0000256" key="1">
    <source>
        <dbReference type="ARBA" id="ARBA00008818"/>
    </source>
</evidence>
<feature type="domain" description="Pollen allergen Poa p IX/Phl p VI" evidence="3">
    <location>
        <begin position="186"/>
        <end position="271"/>
    </location>
</feature>